<evidence type="ECO:0000259" key="1">
    <source>
        <dbReference type="Pfam" id="PF05685"/>
    </source>
</evidence>
<dbReference type="InterPro" id="IPR012296">
    <property type="entry name" value="Nuclease_put_TT1808"/>
</dbReference>
<organism evidence="2 3">
    <name type="scientific">Candidatus Methylumidiphilus alinenensis</name>
    <dbReference type="NCBI Taxonomy" id="2202197"/>
    <lineage>
        <taxon>Bacteria</taxon>
        <taxon>Pseudomonadati</taxon>
        <taxon>Pseudomonadota</taxon>
        <taxon>Gammaproteobacteria</taxon>
        <taxon>Methylococcales</taxon>
        <taxon>Candidatus Methylumidiphilus</taxon>
    </lineage>
</organism>
<gene>
    <name evidence="2" type="ORF">DM484_09155</name>
</gene>
<evidence type="ECO:0000313" key="2">
    <source>
        <dbReference type="EMBL" id="PZN80965.1"/>
    </source>
</evidence>
<comment type="caution">
    <text evidence="2">The sequence shown here is derived from an EMBL/GenBank/DDBJ whole genome shotgun (WGS) entry which is preliminary data.</text>
</comment>
<dbReference type="EMBL" id="QJPH01000276">
    <property type="protein sequence ID" value="PZN80965.1"/>
    <property type="molecule type" value="Genomic_DNA"/>
</dbReference>
<dbReference type="Proteomes" id="UP000249396">
    <property type="component" value="Unassembled WGS sequence"/>
</dbReference>
<name>A0A2W4R9Z1_9GAMM</name>
<dbReference type="CDD" id="cd06260">
    <property type="entry name" value="DUF820-like"/>
    <property type="match status" value="1"/>
</dbReference>
<protein>
    <recommendedName>
        <fullName evidence="1">Putative restriction endonuclease domain-containing protein</fullName>
    </recommendedName>
</protein>
<evidence type="ECO:0000313" key="3">
    <source>
        <dbReference type="Proteomes" id="UP000249396"/>
    </source>
</evidence>
<dbReference type="PANTHER" id="PTHR36558:SF1">
    <property type="entry name" value="RESTRICTION ENDONUCLEASE DOMAIN-CONTAINING PROTEIN-RELATED"/>
    <property type="match status" value="1"/>
</dbReference>
<dbReference type="InterPro" id="IPR008538">
    <property type="entry name" value="Uma2"/>
</dbReference>
<dbReference type="Gene3D" id="3.90.1570.10">
    <property type="entry name" value="tt1808, chain A"/>
    <property type="match status" value="1"/>
</dbReference>
<proteinExistence type="predicted"/>
<reference evidence="2 3" key="1">
    <citation type="journal article" date="2018" name="Aquat. Microb. Ecol.">
        <title>Gammaproteobacterial methanotrophs dominate.</title>
        <authorList>
            <person name="Rissanen A.J."/>
            <person name="Saarenheimo J."/>
            <person name="Tiirola M."/>
            <person name="Peura S."/>
            <person name="Aalto S.L."/>
            <person name="Karvinen A."/>
            <person name="Nykanen H."/>
        </authorList>
    </citation>
    <scope>NUCLEOTIDE SEQUENCE [LARGE SCALE GENOMIC DNA]</scope>
    <source>
        <strain evidence="2">AMbin10</strain>
    </source>
</reference>
<feature type="domain" description="Putative restriction endonuclease" evidence="1">
    <location>
        <begin position="12"/>
        <end position="171"/>
    </location>
</feature>
<accession>A0A2W4R9Z1</accession>
<sequence length="192" mass="21449">MSAIPAKKTYTVEEYLAMERSSLEGKCEFVDGQIFAMVGASREHNLIGVNIASELRTQLKDRPCETYANDMRVKAAEAKGYHYPDIVVVCGKPEFEDGHLDTLLNPTVLVEILSPSTEAYDRGGKFAAYRKIQSLHEYLLVSQAEPFIERYVRQGEAWVLTETAGLEGLVNLDSIGCVLAMNEVYYSVFNIP</sequence>
<dbReference type="PANTHER" id="PTHR36558">
    <property type="entry name" value="GLR1098 PROTEIN"/>
    <property type="match status" value="1"/>
</dbReference>
<dbReference type="SUPFAM" id="SSF52980">
    <property type="entry name" value="Restriction endonuclease-like"/>
    <property type="match status" value="1"/>
</dbReference>
<dbReference type="Pfam" id="PF05685">
    <property type="entry name" value="Uma2"/>
    <property type="match status" value="1"/>
</dbReference>
<dbReference type="AlphaFoldDB" id="A0A2W4R9Z1"/>
<dbReference type="InterPro" id="IPR011335">
    <property type="entry name" value="Restrct_endonuc-II-like"/>
</dbReference>